<evidence type="ECO:0000256" key="1">
    <source>
        <dbReference type="ARBA" id="ARBA00001231"/>
    </source>
</evidence>
<dbReference type="PANTHER" id="PTHR30480:SF13">
    <property type="entry name" value="BETA-HEXOSAMINIDASE"/>
    <property type="match status" value="1"/>
</dbReference>
<evidence type="ECO:0000256" key="5">
    <source>
        <dbReference type="ARBA" id="ARBA00023295"/>
    </source>
</evidence>
<dbReference type="PROSITE" id="PS00775">
    <property type="entry name" value="GLYCOSYL_HYDROL_F3"/>
    <property type="match status" value="1"/>
</dbReference>
<accession>A0A2M8WQW0</accession>
<dbReference type="AlphaFoldDB" id="A0A2M8WQW0"/>
<evidence type="ECO:0000313" key="8">
    <source>
        <dbReference type="EMBL" id="PJI93321.1"/>
    </source>
</evidence>
<dbReference type="GO" id="GO:0005975">
    <property type="term" value="P:carbohydrate metabolic process"/>
    <property type="evidence" value="ECO:0007669"/>
    <property type="project" value="InterPro"/>
</dbReference>
<dbReference type="GO" id="GO:0009254">
    <property type="term" value="P:peptidoglycan turnover"/>
    <property type="evidence" value="ECO:0007669"/>
    <property type="project" value="TreeGrafter"/>
</dbReference>
<feature type="region of interest" description="Disordered" evidence="6">
    <location>
        <begin position="1"/>
        <end position="39"/>
    </location>
</feature>
<dbReference type="EC" id="3.2.1.52" evidence="3"/>
<protein>
    <recommendedName>
        <fullName evidence="3">beta-N-acetylhexosaminidase</fullName>
        <ecNumber evidence="3">3.2.1.52</ecNumber>
    </recommendedName>
</protein>
<name>A0A2M8WQW0_9MICO</name>
<organism evidence="8 9">
    <name type="scientific">Luteimicrobium subarcticum</name>
    <dbReference type="NCBI Taxonomy" id="620910"/>
    <lineage>
        <taxon>Bacteria</taxon>
        <taxon>Bacillati</taxon>
        <taxon>Actinomycetota</taxon>
        <taxon>Actinomycetes</taxon>
        <taxon>Micrococcales</taxon>
        <taxon>Luteimicrobium</taxon>
    </lineage>
</organism>
<evidence type="ECO:0000313" key="9">
    <source>
        <dbReference type="Proteomes" id="UP000231586"/>
    </source>
</evidence>
<dbReference type="InterPro" id="IPR036962">
    <property type="entry name" value="Glyco_hydro_3_N_sf"/>
</dbReference>
<evidence type="ECO:0000256" key="2">
    <source>
        <dbReference type="ARBA" id="ARBA00005336"/>
    </source>
</evidence>
<dbReference type="InterPro" id="IPR017853">
    <property type="entry name" value="GH"/>
</dbReference>
<gene>
    <name evidence="8" type="ORF">CLV34_1890</name>
</gene>
<dbReference type="Proteomes" id="UP000231586">
    <property type="component" value="Unassembled WGS sequence"/>
</dbReference>
<dbReference type="SUPFAM" id="SSF51445">
    <property type="entry name" value="(Trans)glycosidases"/>
    <property type="match status" value="1"/>
</dbReference>
<comment type="similarity">
    <text evidence="2">Belongs to the glycosyl hydrolase 3 family.</text>
</comment>
<evidence type="ECO:0000256" key="4">
    <source>
        <dbReference type="ARBA" id="ARBA00022801"/>
    </source>
</evidence>
<comment type="caution">
    <text evidence="8">The sequence shown here is derived from an EMBL/GenBank/DDBJ whole genome shotgun (WGS) entry which is preliminary data.</text>
</comment>
<keyword evidence="9" id="KW-1185">Reference proteome</keyword>
<comment type="catalytic activity">
    <reaction evidence="1">
        <text>Hydrolysis of terminal non-reducing N-acetyl-D-hexosamine residues in N-acetyl-beta-D-hexosaminides.</text>
        <dbReference type="EC" id="3.2.1.52"/>
    </reaction>
</comment>
<dbReference type="InterPro" id="IPR001764">
    <property type="entry name" value="Glyco_hydro_3_N"/>
</dbReference>
<keyword evidence="4" id="KW-0378">Hydrolase</keyword>
<dbReference type="InterPro" id="IPR050226">
    <property type="entry name" value="NagZ_Beta-hexosaminidase"/>
</dbReference>
<dbReference type="GO" id="GO:0004563">
    <property type="term" value="F:beta-N-acetylhexosaminidase activity"/>
    <property type="evidence" value="ECO:0007669"/>
    <property type="project" value="UniProtKB-EC"/>
</dbReference>
<dbReference type="EMBL" id="PGTZ01000008">
    <property type="protein sequence ID" value="PJI93321.1"/>
    <property type="molecule type" value="Genomic_DNA"/>
</dbReference>
<evidence type="ECO:0000256" key="6">
    <source>
        <dbReference type="SAM" id="MobiDB-lite"/>
    </source>
</evidence>
<keyword evidence="5" id="KW-0326">Glycosidase</keyword>
<dbReference type="PANTHER" id="PTHR30480">
    <property type="entry name" value="BETA-HEXOSAMINIDASE-RELATED"/>
    <property type="match status" value="1"/>
</dbReference>
<sequence>MTADLSSPPPNDSLPQPTVTTPAPTRTTGKADDGDPTAGMTLAEKVGQLFMVGAAVNDPPAATYRAVSTYHVGSVILVGRSTQGVTATRKTSDALQAARADGAPDLFVAVDQEGGNIQVLRGPGFSTMPAALEQGTWAVSRLRSQAETWGAQLHDAGVNLNLSPVMDVVPSPADNASNAPIGYWHRQFGYTPAVVVPHANAFGDGMRAAGVGDTVKHFPGLGRVTGNTDFTSGVTDTVTKPGDPYVETFAAGMKNHPTAVMTSTAIYANIDPKNPGAFSSKVVTGLLRDDMGWDGLVITDDVSAAKQVSAWTPAERAVKSIAAGNDIVLAGNPDQIPAMTAAVVAHAKTDPEFAQQVDASARRVLDAKASVLG</sequence>
<reference evidence="8 9" key="1">
    <citation type="submission" date="2017-11" db="EMBL/GenBank/DDBJ databases">
        <title>Genomic Encyclopedia of Archaeal and Bacterial Type Strains, Phase II (KMG-II): From Individual Species to Whole Genera.</title>
        <authorList>
            <person name="Goeker M."/>
        </authorList>
    </citation>
    <scope>NUCLEOTIDE SEQUENCE [LARGE SCALE GENOMIC DNA]</scope>
    <source>
        <strain evidence="8 9">DSM 22413</strain>
    </source>
</reference>
<dbReference type="InterPro" id="IPR019800">
    <property type="entry name" value="Glyco_hydro_3_AS"/>
</dbReference>
<dbReference type="Pfam" id="PF00933">
    <property type="entry name" value="Glyco_hydro_3"/>
    <property type="match status" value="1"/>
</dbReference>
<proteinExistence type="inferred from homology"/>
<dbReference type="Gene3D" id="3.20.20.300">
    <property type="entry name" value="Glycoside hydrolase, family 3, N-terminal domain"/>
    <property type="match status" value="1"/>
</dbReference>
<evidence type="ECO:0000259" key="7">
    <source>
        <dbReference type="Pfam" id="PF00933"/>
    </source>
</evidence>
<feature type="compositionally biased region" description="Low complexity" evidence="6">
    <location>
        <begin position="13"/>
        <end position="28"/>
    </location>
</feature>
<evidence type="ECO:0000256" key="3">
    <source>
        <dbReference type="ARBA" id="ARBA00012663"/>
    </source>
</evidence>
<feature type="domain" description="Glycoside hydrolase family 3 N-terminal" evidence="7">
    <location>
        <begin position="41"/>
        <end position="366"/>
    </location>
</feature>